<evidence type="ECO:0000313" key="1">
    <source>
        <dbReference type="EMBL" id="TNN27436.1"/>
    </source>
</evidence>
<comment type="caution">
    <text evidence="1">The sequence shown here is derived from an EMBL/GenBank/DDBJ whole genome shotgun (WGS) entry which is preliminary data.</text>
</comment>
<gene>
    <name evidence="1" type="ORF">EYF80_062419</name>
</gene>
<dbReference type="EMBL" id="SRLO01008308">
    <property type="protein sequence ID" value="TNN27436.1"/>
    <property type="molecule type" value="Genomic_DNA"/>
</dbReference>
<proteinExistence type="predicted"/>
<name>A0A4Z2EEX8_9TELE</name>
<keyword evidence="2" id="KW-1185">Reference proteome</keyword>
<evidence type="ECO:0000313" key="2">
    <source>
        <dbReference type="Proteomes" id="UP000314294"/>
    </source>
</evidence>
<protein>
    <submittedName>
        <fullName evidence="1">Uncharacterized protein</fullName>
    </submittedName>
</protein>
<organism evidence="1 2">
    <name type="scientific">Liparis tanakae</name>
    <name type="common">Tanaka's snailfish</name>
    <dbReference type="NCBI Taxonomy" id="230148"/>
    <lineage>
        <taxon>Eukaryota</taxon>
        <taxon>Metazoa</taxon>
        <taxon>Chordata</taxon>
        <taxon>Craniata</taxon>
        <taxon>Vertebrata</taxon>
        <taxon>Euteleostomi</taxon>
        <taxon>Actinopterygii</taxon>
        <taxon>Neopterygii</taxon>
        <taxon>Teleostei</taxon>
        <taxon>Neoteleostei</taxon>
        <taxon>Acanthomorphata</taxon>
        <taxon>Eupercaria</taxon>
        <taxon>Perciformes</taxon>
        <taxon>Cottioidei</taxon>
        <taxon>Cottales</taxon>
        <taxon>Liparidae</taxon>
        <taxon>Liparis</taxon>
    </lineage>
</organism>
<sequence>MLRSQSGQSVMCTSADPVSIPRRLASRPIISGCAVRKAVVLQNDARHPSPARRKCHRASGPRVGAETRRAYLAFKNTRLPPVCERSIGKSIRSVREAWDFYTPAER</sequence>
<dbReference type="Proteomes" id="UP000314294">
    <property type="component" value="Unassembled WGS sequence"/>
</dbReference>
<dbReference type="AlphaFoldDB" id="A0A4Z2EEX8"/>
<reference evidence="1 2" key="1">
    <citation type="submission" date="2019-03" db="EMBL/GenBank/DDBJ databases">
        <title>First draft genome of Liparis tanakae, snailfish: a comprehensive survey of snailfish specific genes.</title>
        <authorList>
            <person name="Kim W."/>
            <person name="Song I."/>
            <person name="Jeong J.-H."/>
            <person name="Kim D."/>
            <person name="Kim S."/>
            <person name="Ryu S."/>
            <person name="Song J.Y."/>
            <person name="Lee S.K."/>
        </authorList>
    </citation>
    <scope>NUCLEOTIDE SEQUENCE [LARGE SCALE GENOMIC DNA]</scope>
    <source>
        <tissue evidence="1">Muscle</tissue>
    </source>
</reference>
<accession>A0A4Z2EEX8</accession>